<feature type="domain" description="Carbohydrate kinase PfkB" evidence="10">
    <location>
        <begin position="37"/>
        <end position="290"/>
    </location>
</feature>
<comment type="caution">
    <text evidence="9">Lacks conserved residue(s) required for the propagation of feature annotation.</text>
</comment>
<dbReference type="Proteomes" id="UP000192903">
    <property type="component" value="Unassembled WGS sequence"/>
</dbReference>
<keyword evidence="12" id="KW-1185">Reference proteome</keyword>
<proteinExistence type="inferred from homology"/>
<dbReference type="PRINTS" id="PR00990">
    <property type="entry name" value="RIBOKINASE"/>
</dbReference>
<keyword evidence="7 9" id="KW-0630">Potassium</keyword>
<dbReference type="GO" id="GO:0046872">
    <property type="term" value="F:metal ion binding"/>
    <property type="evidence" value="ECO:0007669"/>
    <property type="project" value="UniProtKB-KW"/>
</dbReference>
<dbReference type="AlphaFoldDB" id="A0A1X7DY15"/>
<dbReference type="EMBL" id="FXAF01000004">
    <property type="protein sequence ID" value="SMF23296.1"/>
    <property type="molecule type" value="Genomic_DNA"/>
</dbReference>
<reference evidence="12" key="1">
    <citation type="submission" date="2017-04" db="EMBL/GenBank/DDBJ databases">
        <authorList>
            <person name="Varghese N."/>
            <person name="Submissions S."/>
        </authorList>
    </citation>
    <scope>NUCLEOTIDE SEQUENCE [LARGE SCALE GENOMIC DNA]</scope>
    <source>
        <strain evidence="12">B4P</strain>
    </source>
</reference>
<dbReference type="InterPro" id="IPR011611">
    <property type="entry name" value="PfkB_dom"/>
</dbReference>
<evidence type="ECO:0000313" key="11">
    <source>
        <dbReference type="EMBL" id="SMF23296.1"/>
    </source>
</evidence>
<feature type="binding site" evidence="9">
    <location>
        <position position="190"/>
    </location>
    <ligand>
        <name>ATP</name>
        <dbReference type="ChEBI" id="CHEBI:30616"/>
    </ligand>
</feature>
<evidence type="ECO:0000256" key="2">
    <source>
        <dbReference type="ARBA" id="ARBA00022723"/>
    </source>
</evidence>
<comment type="similarity">
    <text evidence="9">Belongs to the carbohydrate kinase PfkB family. Ribokinase subfamily.</text>
</comment>
<evidence type="ECO:0000256" key="8">
    <source>
        <dbReference type="ARBA" id="ARBA00023277"/>
    </source>
</evidence>
<evidence type="ECO:0000256" key="4">
    <source>
        <dbReference type="ARBA" id="ARBA00022777"/>
    </source>
</evidence>
<dbReference type="InterPro" id="IPR011877">
    <property type="entry name" value="Ribokinase"/>
</dbReference>
<feature type="binding site" evidence="9">
    <location>
        <begin position="45"/>
        <end position="49"/>
    </location>
    <ligand>
        <name>substrate</name>
    </ligand>
</feature>
<organism evidence="11 12">
    <name type="scientific">Xaviernesmea oryzae</name>
    <dbReference type="NCBI Taxonomy" id="464029"/>
    <lineage>
        <taxon>Bacteria</taxon>
        <taxon>Pseudomonadati</taxon>
        <taxon>Pseudomonadota</taxon>
        <taxon>Alphaproteobacteria</taxon>
        <taxon>Hyphomicrobiales</taxon>
        <taxon>Rhizobiaceae</taxon>
        <taxon>Rhizobium/Agrobacterium group</taxon>
        <taxon>Xaviernesmea</taxon>
    </lineage>
</organism>
<dbReference type="SUPFAM" id="SSF53613">
    <property type="entry name" value="Ribokinase-like"/>
    <property type="match status" value="1"/>
</dbReference>
<name>A0A1X7DY15_9HYPH</name>
<evidence type="ECO:0000256" key="3">
    <source>
        <dbReference type="ARBA" id="ARBA00022741"/>
    </source>
</evidence>
<keyword evidence="9" id="KW-0963">Cytoplasm</keyword>
<dbReference type="GO" id="GO:0005524">
    <property type="term" value="F:ATP binding"/>
    <property type="evidence" value="ECO:0007669"/>
    <property type="project" value="UniProtKB-UniRule"/>
</dbReference>
<comment type="subunit">
    <text evidence="9">Homodimer.</text>
</comment>
<feature type="active site" description="Proton acceptor" evidence="9">
    <location>
        <position position="257"/>
    </location>
</feature>
<dbReference type="GO" id="GO:0004747">
    <property type="term" value="F:ribokinase activity"/>
    <property type="evidence" value="ECO:0007669"/>
    <property type="project" value="UniProtKB-UniRule"/>
</dbReference>
<comment type="cofactor">
    <cofactor evidence="9">
        <name>Mg(2+)</name>
        <dbReference type="ChEBI" id="CHEBI:18420"/>
    </cofactor>
    <text evidence="9">Requires a divalent cation, most likely magnesium in vivo, as an electrophilic catalyst to aid phosphoryl group transfer. It is the chelate of the metal and the nucleotide that is the actual substrate.</text>
</comment>
<feature type="binding site" evidence="9">
    <location>
        <begin position="225"/>
        <end position="230"/>
    </location>
    <ligand>
        <name>ATP</name>
        <dbReference type="ChEBI" id="CHEBI:30616"/>
    </ligand>
</feature>
<dbReference type="PANTHER" id="PTHR10584:SF166">
    <property type="entry name" value="RIBOKINASE"/>
    <property type="match status" value="1"/>
</dbReference>
<feature type="binding site" evidence="9">
    <location>
        <position position="257"/>
    </location>
    <ligand>
        <name>substrate</name>
    </ligand>
</feature>
<comment type="catalytic activity">
    <reaction evidence="9">
        <text>D-ribose + ATP = D-ribose 5-phosphate + ADP + H(+)</text>
        <dbReference type="Rhea" id="RHEA:13697"/>
        <dbReference type="ChEBI" id="CHEBI:15378"/>
        <dbReference type="ChEBI" id="CHEBI:30616"/>
        <dbReference type="ChEBI" id="CHEBI:47013"/>
        <dbReference type="ChEBI" id="CHEBI:78346"/>
        <dbReference type="ChEBI" id="CHEBI:456216"/>
        <dbReference type="EC" id="2.7.1.15"/>
    </reaction>
</comment>
<dbReference type="PANTHER" id="PTHR10584">
    <property type="entry name" value="SUGAR KINASE"/>
    <property type="match status" value="1"/>
</dbReference>
<evidence type="ECO:0000313" key="12">
    <source>
        <dbReference type="Proteomes" id="UP000192903"/>
    </source>
</evidence>
<comment type="function">
    <text evidence="9">Catalyzes the phosphorylation of ribose at O-5 in a reaction requiring ATP and magnesium. The resulting D-ribose-5-phosphate can then be used either for sythesis of nucleotides, histidine, and tryptophan, or as a component of the pentose phosphate pathway.</text>
</comment>
<comment type="pathway">
    <text evidence="9">Carbohydrate metabolism; D-ribose degradation; D-ribose 5-phosphate from beta-D-ribopyranose: step 2/2.</text>
</comment>
<comment type="activity regulation">
    <text evidence="9">Activated by a monovalent cation that binds near, but not in, the active site. The most likely occupant of the site in vivo is potassium. Ion binding induces a conformational change that may alter substrate affinity.</text>
</comment>
<keyword evidence="5 9" id="KW-0067">ATP-binding</keyword>
<feature type="binding site" evidence="9">
    <location>
        <position position="297"/>
    </location>
    <ligand>
        <name>K(+)</name>
        <dbReference type="ChEBI" id="CHEBI:29103"/>
    </ligand>
</feature>
<dbReference type="EC" id="2.7.1.15" evidence="9"/>
<dbReference type="InterPro" id="IPR029056">
    <property type="entry name" value="Ribokinase-like"/>
</dbReference>
<sequence>MPDQREILVFGSHVYGSYIHCERIPRAGETVAGTGYRAMVLDDGGKGSNQAMCAARLTGKTSLVSAIGTDRGGEEGLAVLSAEGCDVSRVLHSPDLPTGVSLAAIDGAGMSIIITDPGANLMLTADAARSNETVFGQHMFCLLQFESPKDGALEAARLARKHGARSMLTPGPMVALDKDDLKGLDIIIPNETEAAELLGVEEISDYRAAAREICARWGVSNTIITCGSRGAVAWWESVLVEVPAFKVDAKNTIGAGDAFAAASALALCRGLEISQALRFAAAVAAISVSTAAAPWTSYPSLNHVHDFLANAGEALRLPPISGL</sequence>
<dbReference type="GO" id="GO:0019303">
    <property type="term" value="P:D-ribose catabolic process"/>
    <property type="evidence" value="ECO:0007669"/>
    <property type="project" value="UniProtKB-UniRule"/>
</dbReference>
<feature type="binding site" evidence="9">
    <location>
        <position position="290"/>
    </location>
    <ligand>
        <name>K(+)</name>
        <dbReference type="ChEBI" id="CHEBI:29103"/>
    </ligand>
</feature>
<dbReference type="STRING" id="464029.SAMN02982989_0056"/>
<dbReference type="UniPathway" id="UPA00916">
    <property type="reaction ID" value="UER00889"/>
</dbReference>
<protein>
    <recommendedName>
        <fullName evidence="9">Ribokinase</fullName>
        <shortName evidence="9">RK</shortName>
        <ecNumber evidence="9">2.7.1.15</ecNumber>
    </recommendedName>
</protein>
<keyword evidence="4 9" id="KW-0418">Kinase</keyword>
<evidence type="ECO:0000256" key="9">
    <source>
        <dbReference type="HAMAP-Rule" id="MF_01987"/>
    </source>
</evidence>
<feature type="binding site" evidence="9">
    <location>
        <begin position="256"/>
        <end position="257"/>
    </location>
    <ligand>
        <name>ATP</name>
        <dbReference type="ChEBI" id="CHEBI:30616"/>
    </ligand>
</feature>
<evidence type="ECO:0000256" key="7">
    <source>
        <dbReference type="ARBA" id="ARBA00022958"/>
    </source>
</evidence>
<evidence type="ECO:0000256" key="6">
    <source>
        <dbReference type="ARBA" id="ARBA00022842"/>
    </source>
</evidence>
<feature type="binding site" evidence="9">
    <location>
        <position position="251"/>
    </location>
    <ligand>
        <name>K(+)</name>
        <dbReference type="ChEBI" id="CHEBI:29103"/>
    </ligand>
</feature>
<dbReference type="Pfam" id="PF00294">
    <property type="entry name" value="PfkB"/>
    <property type="match status" value="1"/>
</dbReference>
<dbReference type="InterPro" id="IPR002139">
    <property type="entry name" value="Ribo/fructo_kinase"/>
</dbReference>
<dbReference type="HAMAP" id="MF_01987">
    <property type="entry name" value="Ribokinase"/>
    <property type="match status" value="1"/>
</dbReference>
<evidence type="ECO:0000256" key="1">
    <source>
        <dbReference type="ARBA" id="ARBA00022679"/>
    </source>
</evidence>
<keyword evidence="6 9" id="KW-0460">Magnesium</keyword>
<dbReference type="Gene3D" id="3.40.1190.20">
    <property type="match status" value="1"/>
</dbReference>
<feature type="binding site" evidence="9">
    <location>
        <position position="146"/>
    </location>
    <ligand>
        <name>substrate</name>
    </ligand>
</feature>
<keyword evidence="2 9" id="KW-0479">Metal-binding</keyword>
<feature type="binding site" evidence="9">
    <location>
        <position position="287"/>
    </location>
    <ligand>
        <name>K(+)</name>
        <dbReference type="ChEBI" id="CHEBI:29103"/>
    </ligand>
</feature>
<keyword evidence="3 9" id="KW-0547">Nucleotide-binding</keyword>
<feature type="binding site" evidence="9">
    <location>
        <position position="253"/>
    </location>
    <ligand>
        <name>K(+)</name>
        <dbReference type="ChEBI" id="CHEBI:29103"/>
    </ligand>
</feature>
<keyword evidence="8 9" id="KW-0119">Carbohydrate metabolism</keyword>
<dbReference type="GO" id="GO:0005829">
    <property type="term" value="C:cytosol"/>
    <property type="evidence" value="ECO:0007669"/>
    <property type="project" value="TreeGrafter"/>
</dbReference>
<keyword evidence="1 9" id="KW-0808">Transferase</keyword>
<gene>
    <name evidence="9" type="primary">rbsK</name>
    <name evidence="11" type="ORF">SAMN02982989_0056</name>
</gene>
<comment type="subcellular location">
    <subcellularLocation>
        <location evidence="9">Cytoplasm</location>
    </subcellularLocation>
</comment>
<accession>A0A1X7DY15</accession>
<evidence type="ECO:0000259" key="10">
    <source>
        <dbReference type="Pfam" id="PF00294"/>
    </source>
</evidence>
<evidence type="ECO:0000256" key="5">
    <source>
        <dbReference type="ARBA" id="ARBA00022840"/>
    </source>
</evidence>
<dbReference type="CDD" id="cd01174">
    <property type="entry name" value="ribokinase"/>
    <property type="match status" value="1"/>
</dbReference>